<sequence>MRRGDLLVAALVVAAPGVVLPGCLWSFGEDEAQGRICAAPVEGSEFCVSSGEGPASAWNQAAAHGSLPMQM</sequence>
<accession>A0A4U1JA07</accession>
<gene>
    <name evidence="1" type="ORF">E8A74_22580</name>
</gene>
<organism evidence="1 2">
    <name type="scientific">Polyangium fumosum</name>
    <dbReference type="NCBI Taxonomy" id="889272"/>
    <lineage>
        <taxon>Bacteria</taxon>
        <taxon>Pseudomonadati</taxon>
        <taxon>Myxococcota</taxon>
        <taxon>Polyangia</taxon>
        <taxon>Polyangiales</taxon>
        <taxon>Polyangiaceae</taxon>
        <taxon>Polyangium</taxon>
    </lineage>
</organism>
<dbReference type="RefSeq" id="WP_136931124.1">
    <property type="nucleotide sequence ID" value="NZ_SSMQ01000023.1"/>
</dbReference>
<name>A0A4U1JA07_9BACT</name>
<evidence type="ECO:0000313" key="1">
    <source>
        <dbReference type="EMBL" id="TKD05054.1"/>
    </source>
</evidence>
<proteinExistence type="predicted"/>
<comment type="caution">
    <text evidence="1">The sequence shown here is derived from an EMBL/GenBank/DDBJ whole genome shotgun (WGS) entry which is preliminary data.</text>
</comment>
<evidence type="ECO:0000313" key="2">
    <source>
        <dbReference type="Proteomes" id="UP000309215"/>
    </source>
</evidence>
<reference evidence="1 2" key="1">
    <citation type="submission" date="2019-04" db="EMBL/GenBank/DDBJ databases">
        <authorList>
            <person name="Li Y."/>
            <person name="Wang J."/>
        </authorList>
    </citation>
    <scope>NUCLEOTIDE SEQUENCE [LARGE SCALE GENOMIC DNA]</scope>
    <source>
        <strain evidence="1 2">DSM 14668</strain>
    </source>
</reference>
<dbReference type="Proteomes" id="UP000309215">
    <property type="component" value="Unassembled WGS sequence"/>
</dbReference>
<protein>
    <submittedName>
        <fullName evidence="1">Uncharacterized protein</fullName>
    </submittedName>
</protein>
<dbReference type="EMBL" id="SSMQ01000023">
    <property type="protein sequence ID" value="TKD05054.1"/>
    <property type="molecule type" value="Genomic_DNA"/>
</dbReference>
<keyword evidence="2" id="KW-1185">Reference proteome</keyword>
<dbReference type="AlphaFoldDB" id="A0A4U1JA07"/>